<comment type="caution">
    <text evidence="2">The sequence shown here is derived from an EMBL/GenBank/DDBJ whole genome shotgun (WGS) entry which is preliminary data.</text>
</comment>
<sequence length="110" mass="11955">MFSRVQPPALMTSRATPATRTDDGKGEAVRNHITLLFYRLTGERTDKELIQLPDDRTFSLLIGTLLSMSQNKSYSRSLEGASAKPGQTGLSSWPPGVGLSLMANLSRTVS</sequence>
<evidence type="ECO:0000256" key="1">
    <source>
        <dbReference type="SAM" id="MobiDB-lite"/>
    </source>
</evidence>
<dbReference type="AlphaFoldDB" id="A0A9P7V082"/>
<evidence type="ECO:0000313" key="3">
    <source>
        <dbReference type="Proteomes" id="UP001049176"/>
    </source>
</evidence>
<dbReference type="Proteomes" id="UP001049176">
    <property type="component" value="Chromosome 2"/>
</dbReference>
<dbReference type="KEGG" id="more:E1B28_005190"/>
<dbReference type="EMBL" id="CM032182">
    <property type="protein sequence ID" value="KAG7097879.1"/>
    <property type="molecule type" value="Genomic_DNA"/>
</dbReference>
<dbReference type="GeneID" id="66074266"/>
<gene>
    <name evidence="2" type="ORF">E1B28_005190</name>
</gene>
<keyword evidence="3" id="KW-1185">Reference proteome</keyword>
<feature type="region of interest" description="Disordered" evidence="1">
    <location>
        <begin position="1"/>
        <end position="26"/>
    </location>
</feature>
<accession>A0A9P7V082</accession>
<protein>
    <submittedName>
        <fullName evidence="2">Uncharacterized protein</fullName>
    </submittedName>
</protein>
<reference evidence="2" key="1">
    <citation type="journal article" date="2021" name="Genome Biol. Evol.">
        <title>The assembled and annotated genome of the fairy-ring fungus Marasmius oreades.</title>
        <authorList>
            <person name="Hiltunen M."/>
            <person name="Ament-Velasquez S.L."/>
            <person name="Johannesson H."/>
        </authorList>
    </citation>
    <scope>NUCLEOTIDE SEQUENCE</scope>
    <source>
        <strain evidence="2">03SP1</strain>
    </source>
</reference>
<name>A0A9P7V082_9AGAR</name>
<organism evidence="2 3">
    <name type="scientific">Marasmius oreades</name>
    <name type="common">fairy-ring Marasmius</name>
    <dbReference type="NCBI Taxonomy" id="181124"/>
    <lineage>
        <taxon>Eukaryota</taxon>
        <taxon>Fungi</taxon>
        <taxon>Dikarya</taxon>
        <taxon>Basidiomycota</taxon>
        <taxon>Agaricomycotina</taxon>
        <taxon>Agaricomycetes</taxon>
        <taxon>Agaricomycetidae</taxon>
        <taxon>Agaricales</taxon>
        <taxon>Marasmiineae</taxon>
        <taxon>Marasmiaceae</taxon>
        <taxon>Marasmius</taxon>
    </lineage>
</organism>
<dbReference type="RefSeq" id="XP_043014349.1">
    <property type="nucleotide sequence ID" value="XM_043149741.1"/>
</dbReference>
<evidence type="ECO:0000313" key="2">
    <source>
        <dbReference type="EMBL" id="KAG7097879.1"/>
    </source>
</evidence>
<proteinExistence type="predicted"/>